<dbReference type="CDD" id="cd01650">
    <property type="entry name" value="RT_nLTR_like"/>
    <property type="match status" value="1"/>
</dbReference>
<reference evidence="2" key="1">
    <citation type="journal article" date="2022" name="Int. J. Mol. Sci.">
        <title>Draft Genome of Tanacetum Coccineum: Genomic Comparison of Closely Related Tanacetum-Family Plants.</title>
        <authorList>
            <person name="Yamashiro T."/>
            <person name="Shiraishi A."/>
            <person name="Nakayama K."/>
            <person name="Satake H."/>
        </authorList>
    </citation>
    <scope>NUCLEOTIDE SEQUENCE</scope>
</reference>
<evidence type="ECO:0000259" key="1">
    <source>
        <dbReference type="Pfam" id="PF00078"/>
    </source>
</evidence>
<reference evidence="2" key="2">
    <citation type="submission" date="2022-01" db="EMBL/GenBank/DDBJ databases">
        <authorList>
            <person name="Yamashiro T."/>
            <person name="Shiraishi A."/>
            <person name="Satake H."/>
            <person name="Nakayama K."/>
        </authorList>
    </citation>
    <scope>NUCLEOTIDE SEQUENCE</scope>
</reference>
<keyword evidence="2" id="KW-0695">RNA-directed DNA polymerase</keyword>
<evidence type="ECO:0000313" key="3">
    <source>
        <dbReference type="Proteomes" id="UP001151760"/>
    </source>
</evidence>
<keyword evidence="3" id="KW-1185">Reference proteome</keyword>
<keyword evidence="2" id="KW-0808">Transferase</keyword>
<dbReference type="InterPro" id="IPR000477">
    <property type="entry name" value="RT_dom"/>
</dbReference>
<dbReference type="PANTHER" id="PTHR31635">
    <property type="entry name" value="REVERSE TRANSCRIPTASE DOMAIN-CONTAINING PROTEIN-RELATED"/>
    <property type="match status" value="1"/>
</dbReference>
<comment type="caution">
    <text evidence="2">The sequence shown here is derived from an EMBL/GenBank/DDBJ whole genome shotgun (WGS) entry which is preliminary data.</text>
</comment>
<dbReference type="Proteomes" id="UP001151760">
    <property type="component" value="Unassembled WGS sequence"/>
</dbReference>
<dbReference type="Pfam" id="PF00078">
    <property type="entry name" value="RVT_1"/>
    <property type="match status" value="1"/>
</dbReference>
<feature type="domain" description="Reverse transcriptase" evidence="1">
    <location>
        <begin position="187"/>
        <end position="284"/>
    </location>
</feature>
<evidence type="ECO:0000313" key="2">
    <source>
        <dbReference type="EMBL" id="GJT84736.1"/>
    </source>
</evidence>
<protein>
    <submittedName>
        <fullName evidence="2">RNA-directed DNA polymerase, eukaryota</fullName>
    </submittedName>
</protein>
<name>A0ABQ5HA39_9ASTR</name>
<proteinExistence type="predicted"/>
<dbReference type="PANTHER" id="PTHR31635:SF196">
    <property type="entry name" value="REVERSE TRANSCRIPTASE DOMAIN-CONTAINING PROTEIN-RELATED"/>
    <property type="match status" value="1"/>
</dbReference>
<dbReference type="GO" id="GO:0003964">
    <property type="term" value="F:RNA-directed DNA polymerase activity"/>
    <property type="evidence" value="ECO:0007669"/>
    <property type="project" value="UniProtKB-KW"/>
</dbReference>
<gene>
    <name evidence="2" type="ORF">Tco_1066453</name>
</gene>
<sequence length="374" mass="42881">MFDNRISNEDLLNEWMSLRKDLHDINMRHSLDLAQKAKIRWSIEGDENSKFFHGNINKKRSHLAIRGVLVEGDWIDDPVKVKNEFLNHFSNHFSMPSGPSINLDPSMFKQLSLEQNIDLECDVTTGEIKRAVWDCGTNKSSGPDGFAFEFIRTYWKIINQDVINAVREFFATSKFPSGSNSLFITLIPKKQDANLVKDFRPISLIGSFYKIIAKILANRLNMVISDLISDVQSAFVPNRQILDGPFILNELISWCKFHKSKAMIFKVDFEKAFDSVRWDYLDGILSKWDRVNVVTIVRMLKCFFMASGLQINIHKSKLMGIGVSHEEVKVAAKIIGCATFIMPFTYLGVKVGISSSRRNSWDDVTDNWWSSHIN</sequence>
<keyword evidence="2" id="KW-0548">Nucleotidyltransferase</keyword>
<accession>A0ABQ5HA39</accession>
<organism evidence="2 3">
    <name type="scientific">Tanacetum coccineum</name>
    <dbReference type="NCBI Taxonomy" id="301880"/>
    <lineage>
        <taxon>Eukaryota</taxon>
        <taxon>Viridiplantae</taxon>
        <taxon>Streptophyta</taxon>
        <taxon>Embryophyta</taxon>
        <taxon>Tracheophyta</taxon>
        <taxon>Spermatophyta</taxon>
        <taxon>Magnoliopsida</taxon>
        <taxon>eudicotyledons</taxon>
        <taxon>Gunneridae</taxon>
        <taxon>Pentapetalae</taxon>
        <taxon>asterids</taxon>
        <taxon>campanulids</taxon>
        <taxon>Asterales</taxon>
        <taxon>Asteraceae</taxon>
        <taxon>Asteroideae</taxon>
        <taxon>Anthemideae</taxon>
        <taxon>Anthemidinae</taxon>
        <taxon>Tanacetum</taxon>
    </lineage>
</organism>
<dbReference type="EMBL" id="BQNB010019384">
    <property type="protein sequence ID" value="GJT84736.1"/>
    <property type="molecule type" value="Genomic_DNA"/>
</dbReference>